<evidence type="ECO:0000256" key="1">
    <source>
        <dbReference type="ARBA" id="ARBA00004123"/>
    </source>
</evidence>
<dbReference type="PANTHER" id="PTHR13224">
    <property type="entry name" value="THYROID HORMONE RECEPTOR-ASSOCIATED PROTEIN-RELATED"/>
    <property type="match status" value="1"/>
</dbReference>
<dbReference type="Pfam" id="PF11635">
    <property type="entry name" value="Med16_N"/>
    <property type="match status" value="1"/>
</dbReference>
<accession>A0A2P7ZAS6</accession>
<comment type="caution">
    <text evidence="12">The sequence shown here is derived from an EMBL/GenBank/DDBJ whole genome shotgun (WGS) entry which is preliminary data.</text>
</comment>
<dbReference type="InterPro" id="IPR048339">
    <property type="entry name" value="Mediator_Med16_C"/>
</dbReference>
<keyword evidence="7 9" id="KW-0539">Nucleus</keyword>
<dbReference type="OrthoDB" id="4139168at2759"/>
<evidence type="ECO:0000256" key="3">
    <source>
        <dbReference type="ARBA" id="ARBA00019614"/>
    </source>
</evidence>
<keyword evidence="4 9" id="KW-0805">Transcription regulation</keyword>
<comment type="subcellular location">
    <subcellularLocation>
        <location evidence="1 9">Nucleus</location>
    </subcellularLocation>
</comment>
<reference evidence="12 13" key="1">
    <citation type="submission" date="2017-05" db="EMBL/GenBank/DDBJ databases">
        <title>Draft genome sequence of Elsinoe australis.</title>
        <authorList>
            <person name="Cheng Q."/>
        </authorList>
    </citation>
    <scope>NUCLEOTIDE SEQUENCE [LARGE SCALE GENOMIC DNA]</scope>
    <source>
        <strain evidence="12 13">NL1</strain>
    </source>
</reference>
<sequence length="887" mass="98986">MDDAMLDLFGEDAVGDGLGALQPHEPESRSVIRRLDQLHRSGCCQRLTWSKNATLAYLSADGRKIHFRLVVRDPESRKWVLSNESPTPVLAAEDVSFVHIQWSSVALDLVALDQTGRPHLYQLAYALDRVQAYSFNPPPPPDDLNTVVGLHWLPVHPNQFRPPHISVGIREGNEWTNKMGVSSVDWPHHQIDGKSAFLLVTESHIVKLYFQQEFGPWSEVTASLWESSGSEEILTHAAFAEANKHMYLTVYSSHGSLRLYKLHIDWAVTQSKDPSRPFQIASAQLRIEYLHIIQIVLPHPSPDVGMDVQQSLYRSRLSSLSILQPSPLAPAEPSVYQVQAVFTCAGDMYSLQGPSASCSAIVRWEIVQEEPELLDVWKTFKQGNAKLAPEAVTVMKRLPDLSMPKIILGVTSILYEPLLALTFSDGSIQFHNRHDLQLITADNDDTKAGSYPQSGFAFLPSERCSDVTLTPDACMAASQTVDGSIVLNIMEYLPGWNDSQIDNHRTQAALNTIARQISITTGLQIAADEPFALIPISLPIDHRRYLMKQVYRMLQRPFDFTIEESRKMSSRIMRDSLLAKVLSTQLFTSYTTHPTTLDLPGKIVWATLNLRMIDNSIASTVTPKEPSRADAVIALAGSVKWCVDLSILILDDLAEAMKHLPSPITTPSLLSFLAPSASPSVLILLSSAPRSLLRVTLELLKIYFTKLTQCNPTTVTQRVQVQELVQYYKTLPFKLPHLESVLQEVDNSVRTAYTNAKISSAGRVECETKMLVDGEVPQCLEKVVEYIFSPKIAGKVVDSVDQGAVWGWDTSWLGLRDGKGKGMDKRRYDVIRKTVVKEGTKLRVCKRCGSVMEDLYGGVEGQRQGLPPWLVHAQRNCVCLGYWMVEG</sequence>
<evidence type="ECO:0000313" key="13">
    <source>
        <dbReference type="Proteomes" id="UP000243723"/>
    </source>
</evidence>
<evidence type="ECO:0000313" key="12">
    <source>
        <dbReference type="EMBL" id="PSK45318.1"/>
    </source>
</evidence>
<protein>
    <recommendedName>
        <fullName evidence="3 9">Mediator of RNA polymerase II transcription subunit 16</fullName>
    </recommendedName>
    <alternativeName>
        <fullName evidence="8 9">Mediator complex subunit 16</fullName>
    </alternativeName>
</protein>
<evidence type="ECO:0000256" key="7">
    <source>
        <dbReference type="ARBA" id="ARBA00023242"/>
    </source>
</evidence>
<dbReference type="Proteomes" id="UP000243723">
    <property type="component" value="Unassembled WGS sequence"/>
</dbReference>
<dbReference type="GO" id="GO:0016592">
    <property type="term" value="C:mediator complex"/>
    <property type="evidence" value="ECO:0007669"/>
    <property type="project" value="InterPro"/>
</dbReference>
<feature type="domain" description="Mediator complex subunit Med16 N-terminal" evidence="10">
    <location>
        <begin position="141"/>
        <end position="458"/>
    </location>
</feature>
<organism evidence="12 13">
    <name type="scientific">Elsinoe australis</name>
    <dbReference type="NCBI Taxonomy" id="40998"/>
    <lineage>
        <taxon>Eukaryota</taxon>
        <taxon>Fungi</taxon>
        <taxon>Dikarya</taxon>
        <taxon>Ascomycota</taxon>
        <taxon>Pezizomycotina</taxon>
        <taxon>Dothideomycetes</taxon>
        <taxon>Dothideomycetidae</taxon>
        <taxon>Myriangiales</taxon>
        <taxon>Elsinoaceae</taxon>
        <taxon>Elsinoe</taxon>
    </lineage>
</organism>
<comment type="similarity">
    <text evidence="2 9">Belongs to the Mediator complex subunit 16 family.</text>
</comment>
<evidence type="ECO:0000256" key="5">
    <source>
        <dbReference type="ARBA" id="ARBA00023159"/>
    </source>
</evidence>
<dbReference type="PANTHER" id="PTHR13224:SF6">
    <property type="entry name" value="MEDIATOR OF RNA POLYMERASE II TRANSCRIPTION SUBUNIT 16"/>
    <property type="match status" value="1"/>
</dbReference>
<dbReference type="InterPro" id="IPR021665">
    <property type="entry name" value="Mediator_Med16_N"/>
</dbReference>
<dbReference type="Pfam" id="PF20719">
    <property type="entry name" value="Med16_C"/>
    <property type="match status" value="1"/>
</dbReference>
<dbReference type="EMBL" id="NHZQ01000251">
    <property type="protein sequence ID" value="PSK45318.1"/>
    <property type="molecule type" value="Genomic_DNA"/>
</dbReference>
<evidence type="ECO:0000259" key="10">
    <source>
        <dbReference type="Pfam" id="PF11635"/>
    </source>
</evidence>
<evidence type="ECO:0000256" key="9">
    <source>
        <dbReference type="RuleBase" id="RU364149"/>
    </source>
</evidence>
<dbReference type="GO" id="GO:0045893">
    <property type="term" value="P:positive regulation of DNA-templated transcription"/>
    <property type="evidence" value="ECO:0007669"/>
    <property type="project" value="TreeGrafter"/>
</dbReference>
<evidence type="ECO:0000256" key="4">
    <source>
        <dbReference type="ARBA" id="ARBA00023015"/>
    </source>
</evidence>
<evidence type="ECO:0000256" key="6">
    <source>
        <dbReference type="ARBA" id="ARBA00023163"/>
    </source>
</evidence>
<dbReference type="STRING" id="40998.A0A2P7ZAS6"/>
<evidence type="ECO:0000256" key="2">
    <source>
        <dbReference type="ARBA" id="ARBA00006543"/>
    </source>
</evidence>
<dbReference type="AlphaFoldDB" id="A0A2P7ZAS6"/>
<name>A0A2P7ZAS6_9PEZI</name>
<comment type="function">
    <text evidence="9">Component of the Mediator complex, a coactivator involved in the regulated transcription of nearly all RNA polymerase II-dependent genes. Mediator functions as a bridge to convey information from gene-specific regulatory proteins to the basal RNA polymerase II transcription machinery. Mediator is recruited to promoters by direct interactions with regulatory proteins and serves as a scaffold for the assembly of a functional preinitiation complex with RNA polymerase II and the general transcription factors.</text>
</comment>
<keyword evidence="13" id="KW-1185">Reference proteome</keyword>
<feature type="domain" description="Mediator complex subunit 16 C-terminal" evidence="11">
    <location>
        <begin position="797"/>
        <end position="884"/>
    </location>
</feature>
<dbReference type="InterPro" id="IPR048338">
    <property type="entry name" value="Mediator_Med16"/>
</dbReference>
<keyword evidence="5 9" id="KW-0010">Activator</keyword>
<evidence type="ECO:0000259" key="11">
    <source>
        <dbReference type="Pfam" id="PF20719"/>
    </source>
</evidence>
<comment type="subunit">
    <text evidence="9">Component of the Mediator complex.</text>
</comment>
<keyword evidence="6 9" id="KW-0804">Transcription</keyword>
<gene>
    <name evidence="9" type="primary">MED16</name>
    <name evidence="12" type="ORF">B9Z65_2458</name>
</gene>
<evidence type="ECO:0000256" key="8">
    <source>
        <dbReference type="ARBA" id="ARBA00032015"/>
    </source>
</evidence>
<proteinExistence type="inferred from homology"/>